<dbReference type="Proteomes" id="UP001057452">
    <property type="component" value="Chromosome 3"/>
</dbReference>
<feature type="non-terminal residue" evidence="1">
    <location>
        <position position="1"/>
    </location>
</feature>
<evidence type="ECO:0000313" key="1">
    <source>
        <dbReference type="EMBL" id="KAI4830812.1"/>
    </source>
</evidence>
<feature type="non-terminal residue" evidence="1">
    <location>
        <position position="88"/>
    </location>
</feature>
<protein>
    <submittedName>
        <fullName evidence="1">Uncharacterized protein</fullName>
    </submittedName>
</protein>
<dbReference type="EMBL" id="CM043787">
    <property type="protein sequence ID" value="KAI4830812.1"/>
    <property type="molecule type" value="Genomic_DNA"/>
</dbReference>
<name>A0ACB9XTL6_CHAAC</name>
<organism evidence="1 2">
    <name type="scientific">Chaenocephalus aceratus</name>
    <name type="common">Blackfin icefish</name>
    <name type="synonym">Chaenichthys aceratus</name>
    <dbReference type="NCBI Taxonomy" id="36190"/>
    <lineage>
        <taxon>Eukaryota</taxon>
        <taxon>Metazoa</taxon>
        <taxon>Chordata</taxon>
        <taxon>Craniata</taxon>
        <taxon>Vertebrata</taxon>
        <taxon>Euteleostomi</taxon>
        <taxon>Actinopterygii</taxon>
        <taxon>Neopterygii</taxon>
        <taxon>Teleostei</taxon>
        <taxon>Neoteleostei</taxon>
        <taxon>Acanthomorphata</taxon>
        <taxon>Eupercaria</taxon>
        <taxon>Perciformes</taxon>
        <taxon>Notothenioidei</taxon>
        <taxon>Channichthyidae</taxon>
        <taxon>Chaenocephalus</taxon>
    </lineage>
</organism>
<comment type="caution">
    <text evidence="1">The sequence shown here is derived from an EMBL/GenBank/DDBJ whole genome shotgun (WGS) entry which is preliminary data.</text>
</comment>
<gene>
    <name evidence="1" type="ORF">KUCAC02_002419</name>
</gene>
<proteinExistence type="predicted"/>
<accession>A0ACB9XTL6</accession>
<keyword evidence="2" id="KW-1185">Reference proteome</keyword>
<evidence type="ECO:0000313" key="2">
    <source>
        <dbReference type="Proteomes" id="UP001057452"/>
    </source>
</evidence>
<reference evidence="1" key="1">
    <citation type="submission" date="2022-05" db="EMBL/GenBank/DDBJ databases">
        <title>Chromosome-level genome of Chaenocephalus aceratus.</title>
        <authorList>
            <person name="Park H."/>
        </authorList>
    </citation>
    <scope>NUCLEOTIDE SEQUENCE</scope>
    <source>
        <strain evidence="1">KU_202001</strain>
    </source>
</reference>
<sequence>RAPLCQQYKVVIEGWAPNEVITVPETEVTLTFDPYPSRRCNVNNSSRHLPGGVRAPLSLIGWWHAELSSERPVCVKIKARPWWDGQAG</sequence>